<dbReference type="Proteomes" id="UP000440820">
    <property type="component" value="Chromosome"/>
</dbReference>
<evidence type="ECO:0000313" key="1">
    <source>
        <dbReference type="EMBL" id="QHA16647.1"/>
    </source>
</evidence>
<accession>A0ABX6G6I5</accession>
<proteinExistence type="predicted"/>
<reference evidence="1 2" key="1">
    <citation type="submission" date="2019-12" db="EMBL/GenBank/DDBJ databases">
        <title>Bacillus toyonensis BV-17 genome.</title>
        <authorList>
            <person name="Chen J."/>
        </authorList>
    </citation>
    <scope>NUCLEOTIDE SEQUENCE [LARGE SCALE GENOMIC DNA]</scope>
    <source>
        <strain evidence="1 2">BV-17</strain>
    </source>
</reference>
<evidence type="ECO:0000313" key="2">
    <source>
        <dbReference type="Proteomes" id="UP000440820"/>
    </source>
</evidence>
<dbReference type="InterPro" id="IPR029035">
    <property type="entry name" value="DHS-like_NAD/FAD-binding_dom"/>
</dbReference>
<organism evidence="1 2">
    <name type="scientific">Bacillus toyonensis</name>
    <dbReference type="NCBI Taxonomy" id="155322"/>
    <lineage>
        <taxon>Bacteria</taxon>
        <taxon>Bacillati</taxon>
        <taxon>Bacillota</taxon>
        <taxon>Bacilli</taxon>
        <taxon>Bacillales</taxon>
        <taxon>Bacillaceae</taxon>
        <taxon>Bacillus</taxon>
        <taxon>Bacillus cereus group</taxon>
    </lineage>
</organism>
<evidence type="ECO:0008006" key="3">
    <source>
        <dbReference type="Google" id="ProtNLM"/>
    </source>
</evidence>
<dbReference type="Pfam" id="PF13289">
    <property type="entry name" value="SIR2_2"/>
    <property type="match status" value="1"/>
</dbReference>
<dbReference type="EMBL" id="CP047044">
    <property type="protein sequence ID" value="QHA16647.1"/>
    <property type="molecule type" value="Genomic_DNA"/>
</dbReference>
<gene>
    <name evidence="1" type="ORF">GPA05_06395</name>
</gene>
<name>A0ABX6G6I5_9BACI</name>
<sequence length="1332" mass="157623">MEDEKKITLDDIKGIPEIQKYPNIIEAAKLGNLIIFVGAGVSRLVKLPSWDEFAMGRLETIRQKELIDFRTYESLKKLDAKKLLTICDVLMSEQKIKSSPVEEVFKIEKENQQKYHELYSALYSMNAIYITTNYDECLDEIATQVKESERLDERLDDRVNTKLKYEPQQSELEREIVFERSHLLESKLKNGNVIHIHGSIKQEKHMVVNLNHYLECYGTNSKNIYPELSVFLDKVFNSKYVVLFMGYGLEEFEILEYMLSKNNNPKNIKKHYMLYSTYKEDYKMIDLLNKYYNELGVELIPYDIGKTGYEQLIHVIKKWSTELSEVSEEHDYMQNISLIKNVINREDQHAFEAGMKSVVELIEKDESLGGYLFENIDDVKWFDYLKCKGFFDPKKVPNPKKVGEGFEITYWPQTDYLKKVARNESRISEILNIINDISNHKNEEEALDNYLVWVEFIGILAEIPNQYIGPEVLADIEVWMNSKFDQDRIPVEIGEKLLPKFLMSDEKKDIEIAEEIIKLLLKLDHEKNSLRLTNFYFYHIFNENIVNRISEKCSEDLLINMKEEINKFLGDSESNTVFNCDGHQYVIKVFNTTDQYTIKVLENSQVMDEFKLEKVGVEDFVENVTTLISNKFNGGKIEPDIKKTIKFVYYSLYYKEIFYSLHAKDEIYNQDGIELILNIFKKLLVSKRDSYLEDFLNKLMNEEYFLFQKILLYVIGKNFSMYKDIFWNLLSDKKGEFIFQNVAFEDELRVVLEQIKNLKPNHEKQLMNLIEKGPEIYWEIENKDKYTEIWKMKRLNTLKELSPFDAEYRNLKEKNEKLKVEMEPMIRMEEINRDSNSVSIDENLLLKKTNHELAIYISEFIINDFGEGSTTSDLGRAIKEVTKKHPNKIVEDLQPFMDTAYDYICQILLGLKEAWRGKNSFDWGKVLKFISDYVCREEFWNDKYRLKDEVWYADHKATLKCIFSLLRAGSENEEWEFESKHYTEAKEILLDILKKIKNLEEEDLNNQPISYILNSVKGQALRAVLFMSLYDKDKNGKWDNVFREIYDEYIEHKVEDAYILLGWKLSLFYFLDKDWTINKIKKMNSGDKIWISFMTGYTHHGGISSNIYTLMKEHYKYAIDHNLQLKQIAKDIAIGYLDSGYEDNELYEMVLDIWNHEAIGEFIRMFCYQDGHNLEGNREKIIEFWQTFYKYYKNRESKGLSISKEDAILLSDSLNLISILDDIDSEDYHRLKIAIPYAEDNFNSYGIIQNLHEKINPSDYVEKKLIIGKLMNKLVKSCIPKYPQDSIEILVKYFYEANDERINKLANEICIIYAQNGLYFLNDIHSKYNEIQ</sequence>
<keyword evidence="2" id="KW-1185">Reference proteome</keyword>
<protein>
    <recommendedName>
        <fullName evidence="3">SIR2-like domain-containing protein</fullName>
    </recommendedName>
</protein>
<dbReference type="SUPFAM" id="SSF52467">
    <property type="entry name" value="DHS-like NAD/FAD-binding domain"/>
    <property type="match status" value="1"/>
</dbReference>